<accession>A0A1Y6B6I2</accession>
<dbReference type="PROSITE" id="PS51986">
    <property type="entry name" value="GS_BETA_GRASP"/>
    <property type="match status" value="1"/>
</dbReference>
<dbReference type="InterPro" id="IPR036651">
    <property type="entry name" value="Gln_synt_N_sf"/>
</dbReference>
<dbReference type="PANTHER" id="PTHR43785:SF3">
    <property type="entry name" value="GS CATALYTIC DOMAIN-CONTAINING PROTEIN"/>
    <property type="match status" value="1"/>
</dbReference>
<name>A0A1Y6B6I2_9NEIS</name>
<protein>
    <submittedName>
        <fullName evidence="9">Glutamine synthetase</fullName>
    </submittedName>
</protein>
<proteinExistence type="inferred from homology"/>
<dbReference type="SMART" id="SM01230">
    <property type="entry name" value="Gln-synt_C"/>
    <property type="match status" value="1"/>
</dbReference>
<comment type="similarity">
    <text evidence="1 5 6">Belongs to the glutamine synthetase family.</text>
</comment>
<evidence type="ECO:0000256" key="4">
    <source>
        <dbReference type="ARBA" id="ARBA00022840"/>
    </source>
</evidence>
<dbReference type="GO" id="GO:0005524">
    <property type="term" value="F:ATP binding"/>
    <property type="evidence" value="ECO:0007669"/>
    <property type="project" value="UniProtKB-KW"/>
</dbReference>
<dbReference type="GO" id="GO:0006542">
    <property type="term" value="P:glutamine biosynthetic process"/>
    <property type="evidence" value="ECO:0007669"/>
    <property type="project" value="InterPro"/>
</dbReference>
<dbReference type="InterPro" id="IPR008147">
    <property type="entry name" value="Gln_synt_N"/>
</dbReference>
<dbReference type="Gene3D" id="3.30.590.10">
    <property type="entry name" value="Glutamine synthetase/guanido kinase, catalytic domain"/>
    <property type="match status" value="1"/>
</dbReference>
<feature type="domain" description="GS beta-grasp" evidence="7">
    <location>
        <begin position="17"/>
        <end position="108"/>
    </location>
</feature>
<dbReference type="Proteomes" id="UP000192920">
    <property type="component" value="Unassembled WGS sequence"/>
</dbReference>
<dbReference type="PANTHER" id="PTHR43785">
    <property type="entry name" value="GAMMA-GLUTAMYLPUTRESCINE SYNTHETASE"/>
    <property type="match status" value="1"/>
</dbReference>
<evidence type="ECO:0000256" key="5">
    <source>
        <dbReference type="PROSITE-ProRule" id="PRU01330"/>
    </source>
</evidence>
<evidence type="ECO:0000259" key="8">
    <source>
        <dbReference type="PROSITE" id="PS51987"/>
    </source>
</evidence>
<keyword evidence="2" id="KW-0436">Ligase</keyword>
<dbReference type="Gene3D" id="3.10.20.70">
    <property type="entry name" value="Glutamine synthetase, N-terminal domain"/>
    <property type="match status" value="1"/>
</dbReference>
<dbReference type="PROSITE" id="PS51987">
    <property type="entry name" value="GS_CATALYTIC"/>
    <property type="match status" value="1"/>
</dbReference>
<dbReference type="InterPro" id="IPR008146">
    <property type="entry name" value="Gln_synth_cat_dom"/>
</dbReference>
<evidence type="ECO:0000313" key="10">
    <source>
        <dbReference type="Proteomes" id="UP000192920"/>
    </source>
</evidence>
<evidence type="ECO:0000256" key="3">
    <source>
        <dbReference type="ARBA" id="ARBA00022741"/>
    </source>
</evidence>
<dbReference type="InterPro" id="IPR014746">
    <property type="entry name" value="Gln_synth/guanido_kin_cat_dom"/>
</dbReference>
<organism evidence="9 10">
    <name type="scientific">Pseudogulbenkiania subflava DSM 22618</name>
    <dbReference type="NCBI Taxonomy" id="1123014"/>
    <lineage>
        <taxon>Bacteria</taxon>
        <taxon>Pseudomonadati</taxon>
        <taxon>Pseudomonadota</taxon>
        <taxon>Betaproteobacteria</taxon>
        <taxon>Neisseriales</taxon>
        <taxon>Chromobacteriaceae</taxon>
        <taxon>Pseudogulbenkiania</taxon>
    </lineage>
</organism>
<evidence type="ECO:0000256" key="1">
    <source>
        <dbReference type="ARBA" id="ARBA00009897"/>
    </source>
</evidence>
<keyword evidence="10" id="KW-1185">Reference proteome</keyword>
<dbReference type="SUPFAM" id="SSF55931">
    <property type="entry name" value="Glutamine synthetase/guanido kinase"/>
    <property type="match status" value="1"/>
</dbReference>
<dbReference type="EMBL" id="FXAG01000001">
    <property type="protein sequence ID" value="SME92843.1"/>
    <property type="molecule type" value="Genomic_DNA"/>
</dbReference>
<sequence>MSATALPAAQAEWLRAEGVCEVELVFADLTGFPRGKTLPAPAFAHGQEVRIPRAVAVQACTGAYPDYRFYGEQDPDVALRPDLATLRRAPWSDTPRAVVICDNVDHGGALSPLAPRSALRHVLADYAARGLTPVVAPELEFYLFAAHDGDAAPFQSPPLRGGRREAGGDAFSLSARNDLAPFFDEVYRGCERLGIATDTFLHEMGPSQFEINLRHGDALRLADQMFLFKYLLKETAHRHDLSAVCMAKPLAGEPGSSMHLHQSLVDKHGHNLFGRADGGNSALLLHFIAGLQRYLPALLPLFCPNPNSYRRFVKGLAAPVNLAWGEDNRSVGLRVPRCGAEARRVENRLPGADANPYLALATSLGAGLLGIAEHLTPDSPVSGNVFRQGEASLPATLDAALAAMRASPCAEQLFGSEFVQAYLAVKELELLDFQHQITPWERRHLGLLA</sequence>
<evidence type="ECO:0000259" key="7">
    <source>
        <dbReference type="PROSITE" id="PS51986"/>
    </source>
</evidence>
<feature type="domain" description="GS catalytic" evidence="8">
    <location>
        <begin position="115"/>
        <end position="449"/>
    </location>
</feature>
<dbReference type="GO" id="GO:0004356">
    <property type="term" value="F:glutamine synthetase activity"/>
    <property type="evidence" value="ECO:0007669"/>
    <property type="project" value="InterPro"/>
</dbReference>
<evidence type="ECO:0000313" key="9">
    <source>
        <dbReference type="EMBL" id="SME92843.1"/>
    </source>
</evidence>
<evidence type="ECO:0000256" key="6">
    <source>
        <dbReference type="RuleBase" id="RU000384"/>
    </source>
</evidence>
<evidence type="ECO:0000256" key="2">
    <source>
        <dbReference type="ARBA" id="ARBA00022598"/>
    </source>
</evidence>
<dbReference type="GO" id="GO:0006598">
    <property type="term" value="P:polyamine catabolic process"/>
    <property type="evidence" value="ECO:0007669"/>
    <property type="project" value="TreeGrafter"/>
</dbReference>
<dbReference type="FunFam" id="3.30.590.10:FF:000005">
    <property type="entry name" value="Probable glutamine synthetase"/>
    <property type="match status" value="1"/>
</dbReference>
<reference evidence="10" key="1">
    <citation type="submission" date="2017-04" db="EMBL/GenBank/DDBJ databases">
        <authorList>
            <person name="Varghese N."/>
            <person name="Submissions S."/>
        </authorList>
    </citation>
    <scope>NUCLEOTIDE SEQUENCE [LARGE SCALE GENOMIC DNA]</scope>
    <source>
        <strain evidence="10">DSM 22618</strain>
    </source>
</reference>
<gene>
    <name evidence="9" type="ORF">SAMN02745746_00113</name>
</gene>
<dbReference type="SUPFAM" id="SSF54368">
    <property type="entry name" value="Glutamine synthetase, N-terminal domain"/>
    <property type="match status" value="1"/>
</dbReference>
<keyword evidence="4" id="KW-0067">ATP-binding</keyword>
<dbReference type="STRING" id="1123014.SAMN02745746_00113"/>
<dbReference type="RefSeq" id="WP_085274512.1">
    <property type="nucleotide sequence ID" value="NZ_FXAG01000001.1"/>
</dbReference>
<dbReference type="AlphaFoldDB" id="A0A1Y6B6I2"/>
<dbReference type="Pfam" id="PF00120">
    <property type="entry name" value="Gln-synt_C"/>
    <property type="match status" value="1"/>
</dbReference>
<keyword evidence="3" id="KW-0547">Nucleotide-binding</keyword>